<evidence type="ECO:0000256" key="1">
    <source>
        <dbReference type="SAM" id="Phobius"/>
    </source>
</evidence>
<comment type="caution">
    <text evidence="2">The sequence shown here is derived from an EMBL/GenBank/DDBJ whole genome shotgun (WGS) entry which is preliminary data.</text>
</comment>
<feature type="transmembrane region" description="Helical" evidence="1">
    <location>
        <begin position="12"/>
        <end position="32"/>
    </location>
</feature>
<keyword evidence="1" id="KW-0812">Transmembrane</keyword>
<feature type="transmembrane region" description="Helical" evidence="1">
    <location>
        <begin position="52"/>
        <end position="68"/>
    </location>
</feature>
<dbReference type="RefSeq" id="WP_133418916.1">
    <property type="nucleotide sequence ID" value="NZ_JAXJTW010000115.1"/>
</dbReference>
<feature type="transmembrane region" description="Helical" evidence="1">
    <location>
        <begin position="163"/>
        <end position="184"/>
    </location>
</feature>
<gene>
    <name evidence="2" type="ORF">ETI04_02080</name>
</gene>
<dbReference type="InterPro" id="IPR009845">
    <property type="entry name" value="DUF1405"/>
</dbReference>
<proteinExistence type="predicted"/>
<feature type="transmembrane region" description="Helical" evidence="1">
    <location>
        <begin position="105"/>
        <end position="124"/>
    </location>
</feature>
<reference evidence="2 3" key="1">
    <citation type="submission" date="2019-01" db="EMBL/GenBank/DDBJ databases">
        <title>Draft genome sequences of Macrococcus caseolyticus, Macrococcus canis, Macrococcus bohemicus and Macrococcus goetzii.</title>
        <authorList>
            <person name="Mazhar S."/>
            <person name="Altermann E."/>
            <person name="Hill C."/>
            <person name="Mcauliffe O."/>
        </authorList>
    </citation>
    <scope>NUCLEOTIDE SEQUENCE [LARGE SCALE GENOMIC DNA]</scope>
    <source>
        <strain evidence="2 3">DPC7162</strain>
    </source>
</reference>
<protein>
    <submittedName>
        <fullName evidence="2">DUF1405 domain-containing protein</fullName>
    </submittedName>
</protein>
<feature type="transmembrane region" description="Helical" evidence="1">
    <location>
        <begin position="75"/>
        <end position="99"/>
    </location>
</feature>
<dbReference type="Pfam" id="PF07187">
    <property type="entry name" value="DUF1405"/>
    <property type="match status" value="1"/>
</dbReference>
<dbReference type="AlphaFoldDB" id="A0A4R6C7H9"/>
<dbReference type="PANTHER" id="PTHR40042">
    <property type="entry name" value="HYPOTHETICAL MEMBRANE SPANNING PROTEIN"/>
    <property type="match status" value="1"/>
</dbReference>
<sequence>MSQYYYWIQNKKFLIFIILCNIVGTIYGYYWYLGQLHQTKWYFMPFVPDSPTASLFLVIALTAIVWNRHLPLIEVLAFVTLIKYGVWAVVMNILVFITLDEVTAMGMMLVISHAIMAIQASLFVPLFRVSLLSIVIAAIWVFHNDVIDYVYMQYPVYSMLSGYIQHIGYFSFWLSVISFTLLFIMKRDKIFD</sequence>
<keyword evidence="1" id="KW-0472">Membrane</keyword>
<dbReference type="Proteomes" id="UP000294865">
    <property type="component" value="Unassembled WGS sequence"/>
</dbReference>
<accession>A0A4R6C7H9</accession>
<dbReference type="EMBL" id="SDQG01000001">
    <property type="protein sequence ID" value="TDM18301.1"/>
    <property type="molecule type" value="Genomic_DNA"/>
</dbReference>
<evidence type="ECO:0000313" key="2">
    <source>
        <dbReference type="EMBL" id="TDM18301.1"/>
    </source>
</evidence>
<organism evidence="2 3">
    <name type="scientific">Macrococcoides canis</name>
    <dbReference type="NCBI Taxonomy" id="1855823"/>
    <lineage>
        <taxon>Bacteria</taxon>
        <taxon>Bacillati</taxon>
        <taxon>Bacillota</taxon>
        <taxon>Bacilli</taxon>
        <taxon>Bacillales</taxon>
        <taxon>Staphylococcaceae</taxon>
        <taxon>Macrococcoides</taxon>
    </lineage>
</organism>
<name>A0A4R6C7H9_9STAP</name>
<keyword evidence="1" id="KW-1133">Transmembrane helix</keyword>
<evidence type="ECO:0000313" key="3">
    <source>
        <dbReference type="Proteomes" id="UP000294865"/>
    </source>
</evidence>
<dbReference type="PANTHER" id="PTHR40042:SF1">
    <property type="entry name" value="DUF1405 DOMAIN-CONTAINING PROTEIN"/>
    <property type="match status" value="1"/>
</dbReference>
<feature type="transmembrane region" description="Helical" evidence="1">
    <location>
        <begin position="131"/>
        <end position="151"/>
    </location>
</feature>